<dbReference type="AlphaFoldDB" id="A0A1L9VVS2"/>
<dbReference type="VEuPathDB" id="FungiDB:ASPGLDRAFT_43078"/>
<accession>A0A1L9VVS2</accession>
<gene>
    <name evidence="1" type="ORF">ASPGLDRAFT_43078</name>
</gene>
<dbReference type="SUPFAM" id="SSF52047">
    <property type="entry name" value="RNI-like"/>
    <property type="match status" value="1"/>
</dbReference>
<evidence type="ECO:0000313" key="2">
    <source>
        <dbReference type="Proteomes" id="UP000184300"/>
    </source>
</evidence>
<sequence>MLHQELQRLDITDDIKHNYSRNILNGDLDSVLVVLFASTERIEILRVASTKLRLKGLLDVFDPDVAGLYFNLKHLNLSFVSEGPELEFFEIGDIMHLFFLPFLEHLGVTHCIGEPSHLSGLELSLGKINLSSISLVDSCMDKDTLESILNASRYVKSFKYTACPLLNEELESVPVNGDDIMQALQFHKNNLEILHIELDDIDLEIDDQNRHTKLDHFASFSNLQHLHTEQSCLSTSPKLPESLKELILENCDEPIFELVVFLVKERKTRLKRLGVVYIQPLWSPCTSVLDIFPQFNKKELYDNEVYRERFKDSVEELVSIALDGVGLLLFIACECYQECVRMLNREMGLFREDEESS</sequence>
<dbReference type="GeneID" id="34461998"/>
<proteinExistence type="predicted"/>
<dbReference type="EMBL" id="KV878890">
    <property type="protein sequence ID" value="OJJ87987.1"/>
    <property type="molecule type" value="Genomic_DNA"/>
</dbReference>
<organism evidence="1 2">
    <name type="scientific">Aspergillus glaucus CBS 516.65</name>
    <dbReference type="NCBI Taxonomy" id="1160497"/>
    <lineage>
        <taxon>Eukaryota</taxon>
        <taxon>Fungi</taxon>
        <taxon>Dikarya</taxon>
        <taxon>Ascomycota</taxon>
        <taxon>Pezizomycotina</taxon>
        <taxon>Eurotiomycetes</taxon>
        <taxon>Eurotiomycetidae</taxon>
        <taxon>Eurotiales</taxon>
        <taxon>Aspergillaceae</taxon>
        <taxon>Aspergillus</taxon>
        <taxon>Aspergillus subgen. Aspergillus</taxon>
    </lineage>
</organism>
<reference evidence="2" key="1">
    <citation type="journal article" date="2017" name="Genome Biol.">
        <title>Comparative genomics reveals high biological diversity and specific adaptations in the industrially and medically important fungal genus Aspergillus.</title>
        <authorList>
            <person name="de Vries R.P."/>
            <person name="Riley R."/>
            <person name="Wiebenga A."/>
            <person name="Aguilar-Osorio G."/>
            <person name="Amillis S."/>
            <person name="Uchima C.A."/>
            <person name="Anderluh G."/>
            <person name="Asadollahi M."/>
            <person name="Askin M."/>
            <person name="Barry K."/>
            <person name="Battaglia E."/>
            <person name="Bayram O."/>
            <person name="Benocci T."/>
            <person name="Braus-Stromeyer S.A."/>
            <person name="Caldana C."/>
            <person name="Canovas D."/>
            <person name="Cerqueira G.C."/>
            <person name="Chen F."/>
            <person name="Chen W."/>
            <person name="Choi C."/>
            <person name="Clum A."/>
            <person name="Dos Santos R.A."/>
            <person name="Damasio A.R."/>
            <person name="Diallinas G."/>
            <person name="Emri T."/>
            <person name="Fekete E."/>
            <person name="Flipphi M."/>
            <person name="Freyberg S."/>
            <person name="Gallo A."/>
            <person name="Gournas C."/>
            <person name="Habgood R."/>
            <person name="Hainaut M."/>
            <person name="Harispe M.L."/>
            <person name="Henrissat B."/>
            <person name="Hilden K.S."/>
            <person name="Hope R."/>
            <person name="Hossain A."/>
            <person name="Karabika E."/>
            <person name="Karaffa L."/>
            <person name="Karanyi Z."/>
            <person name="Krasevec N."/>
            <person name="Kuo A."/>
            <person name="Kusch H."/>
            <person name="LaButti K."/>
            <person name="Lagendijk E.L."/>
            <person name="Lapidus A."/>
            <person name="Levasseur A."/>
            <person name="Lindquist E."/>
            <person name="Lipzen A."/>
            <person name="Logrieco A.F."/>
            <person name="MacCabe A."/>
            <person name="Maekelae M.R."/>
            <person name="Malavazi I."/>
            <person name="Melin P."/>
            <person name="Meyer V."/>
            <person name="Mielnichuk N."/>
            <person name="Miskei M."/>
            <person name="Molnar A.P."/>
            <person name="Mule G."/>
            <person name="Ngan C.Y."/>
            <person name="Orejas M."/>
            <person name="Orosz E."/>
            <person name="Ouedraogo J.P."/>
            <person name="Overkamp K.M."/>
            <person name="Park H.-S."/>
            <person name="Perrone G."/>
            <person name="Piumi F."/>
            <person name="Punt P.J."/>
            <person name="Ram A.F."/>
            <person name="Ramon A."/>
            <person name="Rauscher S."/>
            <person name="Record E."/>
            <person name="Riano-Pachon D.M."/>
            <person name="Robert V."/>
            <person name="Roehrig J."/>
            <person name="Ruller R."/>
            <person name="Salamov A."/>
            <person name="Salih N.S."/>
            <person name="Samson R.A."/>
            <person name="Sandor E."/>
            <person name="Sanguinetti M."/>
            <person name="Schuetze T."/>
            <person name="Sepcic K."/>
            <person name="Shelest E."/>
            <person name="Sherlock G."/>
            <person name="Sophianopoulou V."/>
            <person name="Squina F.M."/>
            <person name="Sun H."/>
            <person name="Susca A."/>
            <person name="Todd R.B."/>
            <person name="Tsang A."/>
            <person name="Unkles S.E."/>
            <person name="van de Wiele N."/>
            <person name="van Rossen-Uffink D."/>
            <person name="Oliveira J.V."/>
            <person name="Vesth T.C."/>
            <person name="Visser J."/>
            <person name="Yu J.-H."/>
            <person name="Zhou M."/>
            <person name="Andersen M.R."/>
            <person name="Archer D.B."/>
            <person name="Baker S.E."/>
            <person name="Benoit I."/>
            <person name="Brakhage A.A."/>
            <person name="Braus G.H."/>
            <person name="Fischer R."/>
            <person name="Frisvad J.C."/>
            <person name="Goldman G.H."/>
            <person name="Houbraken J."/>
            <person name="Oakley B."/>
            <person name="Pocsi I."/>
            <person name="Scazzocchio C."/>
            <person name="Seiboth B."/>
            <person name="vanKuyk P.A."/>
            <person name="Wortman J."/>
            <person name="Dyer P.S."/>
            <person name="Grigoriev I.V."/>
        </authorList>
    </citation>
    <scope>NUCLEOTIDE SEQUENCE [LARGE SCALE GENOMIC DNA]</scope>
    <source>
        <strain evidence="2">CBS 516.65</strain>
    </source>
</reference>
<dbReference type="Proteomes" id="UP000184300">
    <property type="component" value="Unassembled WGS sequence"/>
</dbReference>
<protein>
    <recommendedName>
        <fullName evidence="3">F-box domain-containing protein</fullName>
    </recommendedName>
</protein>
<keyword evidence="2" id="KW-1185">Reference proteome</keyword>
<evidence type="ECO:0000313" key="1">
    <source>
        <dbReference type="EMBL" id="OJJ87987.1"/>
    </source>
</evidence>
<dbReference type="STRING" id="1160497.A0A1L9VVS2"/>
<name>A0A1L9VVS2_ASPGL</name>
<evidence type="ECO:0008006" key="3">
    <source>
        <dbReference type="Google" id="ProtNLM"/>
    </source>
</evidence>
<dbReference type="RefSeq" id="XP_022404670.1">
    <property type="nucleotide sequence ID" value="XM_022545737.1"/>
</dbReference>